<dbReference type="GO" id="GO:0003882">
    <property type="term" value="F:CDP-diacylglycerol-serine O-phosphatidyltransferase activity"/>
    <property type="evidence" value="ECO:0007669"/>
    <property type="project" value="UniProtKB-EC"/>
</dbReference>
<keyword evidence="8 16" id="KW-0812">Transmembrane</keyword>
<dbReference type="EMBL" id="SKBU01000018">
    <property type="protein sequence ID" value="TCJ16178.1"/>
    <property type="molecule type" value="Genomic_DNA"/>
</dbReference>
<keyword evidence="9 16" id="KW-1133">Transmembrane helix</keyword>
<keyword evidence="11 16" id="KW-0472">Membrane</keyword>
<dbReference type="InterPro" id="IPR050324">
    <property type="entry name" value="CDP-alcohol_PTase-I"/>
</dbReference>
<comment type="similarity">
    <text evidence="3 15">Belongs to the CDP-alcohol phosphatidyltransferase class-I family.</text>
</comment>
<evidence type="ECO:0000256" key="3">
    <source>
        <dbReference type="ARBA" id="ARBA00010441"/>
    </source>
</evidence>
<dbReference type="EC" id="2.7.8.8" evidence="4"/>
<dbReference type="InterPro" id="IPR000462">
    <property type="entry name" value="CDP-OH_P_trans"/>
</dbReference>
<dbReference type="AlphaFoldDB" id="A0A4R1BGH2"/>
<comment type="caution">
    <text evidence="17">The sequence shown here is derived from an EMBL/GenBank/DDBJ whole genome shotgun (WGS) entry which is preliminary data.</text>
</comment>
<evidence type="ECO:0000256" key="9">
    <source>
        <dbReference type="ARBA" id="ARBA00022989"/>
    </source>
</evidence>
<name>A0A4R1BGH2_9ACTN</name>
<dbReference type="PANTHER" id="PTHR14269">
    <property type="entry name" value="CDP-DIACYLGLYCEROL--GLYCEROL-3-PHOSPHATE 3-PHOSPHATIDYLTRANSFERASE-RELATED"/>
    <property type="match status" value="1"/>
</dbReference>
<evidence type="ECO:0000256" key="8">
    <source>
        <dbReference type="ARBA" id="ARBA00022692"/>
    </source>
</evidence>
<dbReference type="OrthoDB" id="9777147at2"/>
<dbReference type="NCBIfam" id="TIGR00473">
    <property type="entry name" value="pssA"/>
    <property type="match status" value="1"/>
</dbReference>
<dbReference type="GO" id="GO:0016020">
    <property type="term" value="C:membrane"/>
    <property type="evidence" value="ECO:0007669"/>
    <property type="project" value="InterPro"/>
</dbReference>
<keyword evidence="7 15" id="KW-0808">Transferase</keyword>
<evidence type="ECO:0000313" key="17">
    <source>
        <dbReference type="EMBL" id="TCJ16178.1"/>
    </source>
</evidence>
<evidence type="ECO:0000256" key="11">
    <source>
        <dbReference type="ARBA" id="ARBA00023136"/>
    </source>
</evidence>
<proteinExistence type="inferred from homology"/>
<protein>
    <recommendedName>
        <fullName evidence="5">CDP-diacylglycerol--serine O-phosphatidyltransferase</fullName>
        <ecNumber evidence="4">2.7.8.8</ecNumber>
    </recommendedName>
    <alternativeName>
        <fullName evidence="14">Phosphatidylserine synthase</fullName>
    </alternativeName>
</protein>
<dbReference type="InterPro" id="IPR043130">
    <property type="entry name" value="CDP-OH_PTrfase_TM_dom"/>
</dbReference>
<dbReference type="GO" id="GO:0012505">
    <property type="term" value="C:endomembrane system"/>
    <property type="evidence" value="ECO:0007669"/>
    <property type="project" value="UniProtKB-SubCell"/>
</dbReference>
<dbReference type="RefSeq" id="WP_132691821.1">
    <property type="nucleotide sequence ID" value="NZ_SKBU01000018.1"/>
</dbReference>
<comment type="subcellular location">
    <subcellularLocation>
        <location evidence="2">Endomembrane system</location>
        <topology evidence="2">Multi-pass membrane protein</topology>
    </subcellularLocation>
</comment>
<evidence type="ECO:0000256" key="12">
    <source>
        <dbReference type="ARBA" id="ARBA00023209"/>
    </source>
</evidence>
<dbReference type="InterPro" id="IPR048254">
    <property type="entry name" value="CDP_ALCOHOL_P_TRANSF_CS"/>
</dbReference>
<dbReference type="GO" id="GO:0008654">
    <property type="term" value="P:phospholipid biosynthetic process"/>
    <property type="evidence" value="ECO:0007669"/>
    <property type="project" value="UniProtKB-KW"/>
</dbReference>
<keyword evidence="13" id="KW-1208">Phospholipid metabolism</keyword>
<dbReference type="Gene3D" id="1.20.120.1760">
    <property type="match status" value="1"/>
</dbReference>
<evidence type="ECO:0000256" key="4">
    <source>
        <dbReference type="ARBA" id="ARBA00013174"/>
    </source>
</evidence>
<dbReference type="PANTHER" id="PTHR14269:SF61">
    <property type="entry name" value="CDP-DIACYLGLYCEROL--SERINE O-PHOSPHATIDYLTRANSFERASE"/>
    <property type="match status" value="1"/>
</dbReference>
<feature type="transmembrane region" description="Helical" evidence="16">
    <location>
        <begin position="80"/>
        <end position="105"/>
    </location>
</feature>
<dbReference type="InterPro" id="IPR004533">
    <property type="entry name" value="CDP-diaglyc--ser_O-PTrfase"/>
</dbReference>
<keyword evidence="18" id="KW-1185">Reference proteome</keyword>
<evidence type="ECO:0000256" key="2">
    <source>
        <dbReference type="ARBA" id="ARBA00004127"/>
    </source>
</evidence>
<dbReference type="PROSITE" id="PS00379">
    <property type="entry name" value="CDP_ALCOHOL_P_TRANSF"/>
    <property type="match status" value="1"/>
</dbReference>
<sequence>MRRFVTLPNLITTGNLAAGFLALALVAHSRLLPAVGLVVLAAALDSLDGRVAREKLEENEFGTTLDSLSDLVSFGAVPALALYVSASGGIPALLIALLYLVCGAWRLARFSTLRDAGVFLGLPIPPAGVAAMLAVLAAPPPVALGVTGVLAVLMVSSLPFPKLDSVLRPK</sequence>
<keyword evidence="6" id="KW-0444">Lipid biosynthesis</keyword>
<evidence type="ECO:0000256" key="15">
    <source>
        <dbReference type="RuleBase" id="RU003750"/>
    </source>
</evidence>
<evidence type="ECO:0000256" key="5">
    <source>
        <dbReference type="ARBA" id="ARBA00017171"/>
    </source>
</evidence>
<gene>
    <name evidence="17" type="primary">pssA</name>
    <name evidence="17" type="ORF">E0L93_10935</name>
</gene>
<comment type="catalytic activity">
    <reaction evidence="1">
        <text>a CDP-1,2-diacyl-sn-glycerol + L-serine = a 1,2-diacyl-sn-glycero-3-phospho-L-serine + CMP + H(+)</text>
        <dbReference type="Rhea" id="RHEA:16913"/>
        <dbReference type="ChEBI" id="CHEBI:15378"/>
        <dbReference type="ChEBI" id="CHEBI:33384"/>
        <dbReference type="ChEBI" id="CHEBI:57262"/>
        <dbReference type="ChEBI" id="CHEBI:58332"/>
        <dbReference type="ChEBI" id="CHEBI:60377"/>
        <dbReference type="EC" id="2.7.8.8"/>
    </reaction>
</comment>
<keyword evidence="10" id="KW-0443">Lipid metabolism</keyword>
<evidence type="ECO:0000256" key="6">
    <source>
        <dbReference type="ARBA" id="ARBA00022516"/>
    </source>
</evidence>
<evidence type="ECO:0000256" key="14">
    <source>
        <dbReference type="ARBA" id="ARBA00032361"/>
    </source>
</evidence>
<organism evidence="17 18">
    <name type="scientific">Rubrobacter taiwanensis</name>
    <dbReference type="NCBI Taxonomy" id="185139"/>
    <lineage>
        <taxon>Bacteria</taxon>
        <taxon>Bacillati</taxon>
        <taxon>Actinomycetota</taxon>
        <taxon>Rubrobacteria</taxon>
        <taxon>Rubrobacterales</taxon>
        <taxon>Rubrobacteraceae</taxon>
        <taxon>Rubrobacter</taxon>
    </lineage>
</organism>
<accession>A0A4R1BGH2</accession>
<evidence type="ECO:0000256" key="13">
    <source>
        <dbReference type="ARBA" id="ARBA00023264"/>
    </source>
</evidence>
<evidence type="ECO:0000313" key="18">
    <source>
        <dbReference type="Proteomes" id="UP000295244"/>
    </source>
</evidence>
<dbReference type="Pfam" id="PF01066">
    <property type="entry name" value="CDP-OH_P_transf"/>
    <property type="match status" value="1"/>
</dbReference>
<dbReference type="Proteomes" id="UP000295244">
    <property type="component" value="Unassembled WGS sequence"/>
</dbReference>
<evidence type="ECO:0000256" key="10">
    <source>
        <dbReference type="ARBA" id="ARBA00023098"/>
    </source>
</evidence>
<evidence type="ECO:0000256" key="16">
    <source>
        <dbReference type="SAM" id="Phobius"/>
    </source>
</evidence>
<reference evidence="17 18" key="1">
    <citation type="submission" date="2019-03" db="EMBL/GenBank/DDBJ databases">
        <title>Whole genome sequence of a novel Rubrobacter taiwanensis strain, isolated from Yellowstone National Park.</title>
        <authorList>
            <person name="Freed S."/>
            <person name="Ramaley R.F."/>
            <person name="Kyndt J.A."/>
        </authorList>
    </citation>
    <scope>NUCLEOTIDE SEQUENCE [LARGE SCALE GENOMIC DNA]</scope>
    <source>
        <strain evidence="17 18">Yellowstone</strain>
    </source>
</reference>
<evidence type="ECO:0000256" key="7">
    <source>
        <dbReference type="ARBA" id="ARBA00022679"/>
    </source>
</evidence>
<feature type="transmembrane region" description="Helical" evidence="16">
    <location>
        <begin position="117"/>
        <end position="136"/>
    </location>
</feature>
<keyword evidence="12" id="KW-0594">Phospholipid biosynthesis</keyword>
<feature type="transmembrane region" description="Helical" evidence="16">
    <location>
        <begin position="142"/>
        <end position="160"/>
    </location>
</feature>
<evidence type="ECO:0000256" key="1">
    <source>
        <dbReference type="ARBA" id="ARBA00000287"/>
    </source>
</evidence>